<dbReference type="Proteomes" id="UP000053105">
    <property type="component" value="Unassembled WGS sequence"/>
</dbReference>
<gene>
    <name evidence="2" type="ORF">WN51_10871</name>
</gene>
<feature type="non-terminal residue" evidence="2">
    <location>
        <position position="1"/>
    </location>
</feature>
<reference evidence="2 3" key="1">
    <citation type="submission" date="2015-07" db="EMBL/GenBank/DDBJ databases">
        <title>The genome of Melipona quadrifasciata.</title>
        <authorList>
            <person name="Pan H."/>
            <person name="Kapheim K."/>
        </authorList>
    </citation>
    <scope>NUCLEOTIDE SEQUENCE [LARGE SCALE GENOMIC DNA]</scope>
    <source>
        <strain evidence="2">0111107301</strain>
        <tissue evidence="2">Whole body</tissue>
    </source>
</reference>
<name>A0A0M9A4U8_9HYME</name>
<evidence type="ECO:0000313" key="3">
    <source>
        <dbReference type="Proteomes" id="UP000053105"/>
    </source>
</evidence>
<evidence type="ECO:0000313" key="2">
    <source>
        <dbReference type="EMBL" id="KOX77265.1"/>
    </source>
</evidence>
<proteinExistence type="predicted"/>
<accession>A0A0M9A4U8</accession>
<feature type="compositionally biased region" description="Polar residues" evidence="1">
    <location>
        <begin position="59"/>
        <end position="79"/>
    </location>
</feature>
<protein>
    <submittedName>
        <fullName evidence="2">Uncharacterized protein</fullName>
    </submittedName>
</protein>
<dbReference type="AlphaFoldDB" id="A0A0M9A4U8"/>
<sequence>LRTGSVGPRAVATIINCSTSNYRLQPSFSSSPLTSSPRWPTVSSASTYFSSSAAARAPFTSSPSGWNQRRVSTHRPQIT</sequence>
<organism evidence="2 3">
    <name type="scientific">Melipona quadrifasciata</name>
    <dbReference type="NCBI Taxonomy" id="166423"/>
    <lineage>
        <taxon>Eukaryota</taxon>
        <taxon>Metazoa</taxon>
        <taxon>Ecdysozoa</taxon>
        <taxon>Arthropoda</taxon>
        <taxon>Hexapoda</taxon>
        <taxon>Insecta</taxon>
        <taxon>Pterygota</taxon>
        <taxon>Neoptera</taxon>
        <taxon>Endopterygota</taxon>
        <taxon>Hymenoptera</taxon>
        <taxon>Apocrita</taxon>
        <taxon>Aculeata</taxon>
        <taxon>Apoidea</taxon>
        <taxon>Anthophila</taxon>
        <taxon>Apidae</taxon>
        <taxon>Melipona</taxon>
    </lineage>
</organism>
<keyword evidence="3" id="KW-1185">Reference proteome</keyword>
<feature type="region of interest" description="Disordered" evidence="1">
    <location>
        <begin position="54"/>
        <end position="79"/>
    </location>
</feature>
<evidence type="ECO:0000256" key="1">
    <source>
        <dbReference type="SAM" id="MobiDB-lite"/>
    </source>
</evidence>
<dbReference type="EMBL" id="KQ435733">
    <property type="protein sequence ID" value="KOX77265.1"/>
    <property type="molecule type" value="Genomic_DNA"/>
</dbReference>